<evidence type="ECO:0000256" key="4">
    <source>
        <dbReference type="ARBA" id="ARBA00022786"/>
    </source>
</evidence>
<dbReference type="Pfam" id="PF00179">
    <property type="entry name" value="UQ_con"/>
    <property type="match status" value="1"/>
</dbReference>
<reference evidence="10 11" key="1">
    <citation type="submission" date="2015-03" db="EMBL/GenBank/DDBJ databases">
        <title>Draft genome of the nematode, Opisthorchis viverrini.</title>
        <authorList>
            <person name="Mitreva M."/>
        </authorList>
    </citation>
    <scope>NUCLEOTIDE SEQUENCE [LARGE SCALE GENOMIC DNA]</scope>
    <source>
        <strain evidence="10">Khon Kaen</strain>
    </source>
</reference>
<evidence type="ECO:0000256" key="5">
    <source>
        <dbReference type="ARBA" id="ARBA00022840"/>
    </source>
</evidence>
<evidence type="ECO:0000256" key="6">
    <source>
        <dbReference type="ARBA" id="ARBA00043698"/>
    </source>
</evidence>
<gene>
    <name evidence="10" type="ORF">X801_01710</name>
</gene>
<evidence type="ECO:0000313" key="10">
    <source>
        <dbReference type="EMBL" id="OON22389.1"/>
    </source>
</evidence>
<feature type="domain" description="UBC core" evidence="9">
    <location>
        <begin position="33"/>
        <end position="186"/>
    </location>
</feature>
<dbReference type="FunFam" id="3.10.110.10:FF:000033">
    <property type="entry name" value="NEDD8-conjugating enzyme UBE2F"/>
    <property type="match status" value="1"/>
</dbReference>
<dbReference type="InterPro" id="IPR009991">
    <property type="entry name" value="DCTN3"/>
</dbReference>
<dbReference type="PROSITE" id="PS00183">
    <property type="entry name" value="UBC_1"/>
    <property type="match status" value="1"/>
</dbReference>
<keyword evidence="2" id="KW-0808">Transferase</keyword>
<evidence type="ECO:0000256" key="1">
    <source>
        <dbReference type="ARBA" id="ARBA00005032"/>
    </source>
</evidence>
<sequence length="454" mass="51844">MIRLADKIKQRKEGVVTSESDAAQSPSVRSATIRDRLLLQELQELRNNLSPQCTIRHPDPNKLHEFILTIKPREGTWTGGTFHFNIIVPEGYNHTPPLAHCNTRIWHPNIDEEGRVCLSLLRQSSLDSTGWAPTRRLLDVVWGIESLFTDLCDFNDALNTAAAEQYQRNSSEFFRTARYFVQEPMLRFNRLVNQPVIKRLTQTVGSDNIGNQTPPSTTSNPSWRITVFSTYFHTFIGVPNKPTQPSSTATMHKLPVYQVPEYFAHTTYCFYDSNVSMTLDLLELRLSKLEDVIVGRDSKFISAPETKKSIFDNMVAAHAAVAAAERRPMISKMFSRLTELQKYADPHFVDDDSMSTKAKVEIILLEKEKLENMAVALEKIRQLSNVLNHPSFRDLASLRRKLNELNLTYVNQKQRSEQLITASQTLLANYYDLILATSKLLIQWNQKVVSTADE</sequence>
<keyword evidence="11" id="KW-1185">Reference proteome</keyword>
<keyword evidence="3" id="KW-0547">Nucleotide-binding</keyword>
<dbReference type="AlphaFoldDB" id="A0A1S8X6L8"/>
<accession>A0A1S8X6L8</accession>
<dbReference type="InterPro" id="IPR016135">
    <property type="entry name" value="UBQ-conjugating_enzyme/RWD"/>
</dbReference>
<evidence type="ECO:0000256" key="2">
    <source>
        <dbReference type="ARBA" id="ARBA00022679"/>
    </source>
</evidence>
<organism evidence="10 11">
    <name type="scientific">Opisthorchis viverrini</name>
    <name type="common">Southeast Asian liver fluke</name>
    <dbReference type="NCBI Taxonomy" id="6198"/>
    <lineage>
        <taxon>Eukaryota</taxon>
        <taxon>Metazoa</taxon>
        <taxon>Spiralia</taxon>
        <taxon>Lophotrochozoa</taxon>
        <taxon>Platyhelminthes</taxon>
        <taxon>Trematoda</taxon>
        <taxon>Digenea</taxon>
        <taxon>Opisthorchiida</taxon>
        <taxon>Opisthorchiata</taxon>
        <taxon>Opisthorchiidae</taxon>
        <taxon>Opisthorchis</taxon>
    </lineage>
</organism>
<dbReference type="Gene3D" id="3.10.110.10">
    <property type="entry name" value="Ubiquitin Conjugating Enzyme"/>
    <property type="match status" value="1"/>
</dbReference>
<dbReference type="GO" id="GO:0061654">
    <property type="term" value="F:NEDD8 conjugating enzyme activity"/>
    <property type="evidence" value="ECO:0007669"/>
    <property type="project" value="UniProtKB-EC"/>
</dbReference>
<feature type="active site" description="Glycyl thioester intermediate" evidence="8">
    <location>
        <position position="117"/>
    </location>
</feature>
<dbReference type="CDD" id="cd23794">
    <property type="entry name" value="UBCc_UBE2F_UBE2M"/>
    <property type="match status" value="1"/>
</dbReference>
<dbReference type="GO" id="GO:0005869">
    <property type="term" value="C:dynactin complex"/>
    <property type="evidence" value="ECO:0007669"/>
    <property type="project" value="InterPro"/>
</dbReference>
<proteinExistence type="predicted"/>
<evidence type="ECO:0000313" key="11">
    <source>
        <dbReference type="Proteomes" id="UP000243686"/>
    </source>
</evidence>
<dbReference type="EC" id="2.3.2.34" evidence="7"/>
<dbReference type="GO" id="GO:0016874">
    <property type="term" value="F:ligase activity"/>
    <property type="evidence" value="ECO:0007669"/>
    <property type="project" value="UniProtKB-KW"/>
</dbReference>
<dbReference type="GO" id="GO:0061640">
    <property type="term" value="P:cytoskeleton-dependent cytokinesis"/>
    <property type="evidence" value="ECO:0007669"/>
    <property type="project" value="InterPro"/>
</dbReference>
<keyword evidence="4" id="KW-0833">Ubl conjugation pathway</keyword>
<evidence type="ECO:0000256" key="8">
    <source>
        <dbReference type="PROSITE-ProRule" id="PRU10133"/>
    </source>
</evidence>
<name>A0A1S8X6L8_OPIVI</name>
<dbReference type="SUPFAM" id="SSF54495">
    <property type="entry name" value="UBC-like"/>
    <property type="match status" value="1"/>
</dbReference>
<keyword evidence="10" id="KW-0436">Ligase</keyword>
<comment type="catalytic activity">
    <reaction evidence="6">
        <text>[E1 NEDD8-activating enzyme]-S-[NEDD8 protein]-yl-L-cysteine + [E2 NEDD8-conjugating enzyme]-L-cysteine = [E1 NEDD8-activating enzyme]-L-cysteine + [E2 NEDD8-conjugating enzyme]-S-[NEDD8-protein]-yl-L-cysteine.</text>
        <dbReference type="EC" id="2.3.2.34"/>
    </reaction>
</comment>
<dbReference type="Pfam" id="PF07426">
    <property type="entry name" value="Dynactin_p22"/>
    <property type="match status" value="1"/>
</dbReference>
<dbReference type="InterPro" id="IPR000608">
    <property type="entry name" value="UBC"/>
</dbReference>
<evidence type="ECO:0000259" key="9">
    <source>
        <dbReference type="PROSITE" id="PS50127"/>
    </source>
</evidence>
<dbReference type="InterPro" id="IPR023313">
    <property type="entry name" value="UBQ-conjugating_AS"/>
</dbReference>
<dbReference type="EMBL" id="KV891789">
    <property type="protein sequence ID" value="OON22389.1"/>
    <property type="molecule type" value="Genomic_DNA"/>
</dbReference>
<dbReference type="Proteomes" id="UP000243686">
    <property type="component" value="Unassembled WGS sequence"/>
</dbReference>
<dbReference type="GO" id="GO:0045116">
    <property type="term" value="P:protein neddylation"/>
    <property type="evidence" value="ECO:0007669"/>
    <property type="project" value="UniProtKB-ARBA"/>
</dbReference>
<dbReference type="PANTHER" id="PTHR28360">
    <property type="entry name" value="DYNACTIN SUBUNIT 3"/>
    <property type="match status" value="1"/>
</dbReference>
<comment type="pathway">
    <text evidence="1">Protein modification; protein neddylation.</text>
</comment>
<dbReference type="PROSITE" id="PS50127">
    <property type="entry name" value="UBC_2"/>
    <property type="match status" value="1"/>
</dbReference>
<protein>
    <recommendedName>
        <fullName evidence="7">E2 NEDD8-conjugating enzyme</fullName>
        <ecNumber evidence="7">2.3.2.34</ecNumber>
    </recommendedName>
</protein>
<evidence type="ECO:0000256" key="7">
    <source>
        <dbReference type="ARBA" id="ARBA00044047"/>
    </source>
</evidence>
<dbReference type="PANTHER" id="PTHR28360:SF1">
    <property type="entry name" value="DYNACTIN SUBUNIT 3"/>
    <property type="match status" value="1"/>
</dbReference>
<evidence type="ECO:0000256" key="3">
    <source>
        <dbReference type="ARBA" id="ARBA00022741"/>
    </source>
</evidence>
<dbReference type="SMART" id="SM00212">
    <property type="entry name" value="UBCc"/>
    <property type="match status" value="1"/>
</dbReference>
<dbReference type="GO" id="GO:0005524">
    <property type="term" value="F:ATP binding"/>
    <property type="evidence" value="ECO:0007669"/>
    <property type="project" value="UniProtKB-KW"/>
</dbReference>
<keyword evidence="5" id="KW-0067">ATP-binding</keyword>